<dbReference type="PANTHER" id="PTHR48081:SF6">
    <property type="entry name" value="PEPTIDASE S9 PROLYL OLIGOPEPTIDASE CATALYTIC DOMAIN-CONTAINING PROTEIN"/>
    <property type="match status" value="1"/>
</dbReference>
<dbReference type="InterPro" id="IPR050300">
    <property type="entry name" value="GDXG_lipolytic_enzyme"/>
</dbReference>
<dbReference type="AlphaFoldDB" id="A0A419W342"/>
<evidence type="ECO:0000256" key="2">
    <source>
        <dbReference type="SAM" id="SignalP"/>
    </source>
</evidence>
<feature type="domain" description="Dienelactone hydrolase" evidence="3">
    <location>
        <begin position="72"/>
        <end position="274"/>
    </location>
</feature>
<keyword evidence="1" id="KW-0378">Hydrolase</keyword>
<dbReference type="Proteomes" id="UP000283387">
    <property type="component" value="Unassembled WGS sequence"/>
</dbReference>
<proteinExistence type="predicted"/>
<reference evidence="4 5" key="1">
    <citation type="submission" date="2018-09" db="EMBL/GenBank/DDBJ databases">
        <title>Genomic Encyclopedia of Archaeal and Bacterial Type Strains, Phase II (KMG-II): from individual species to whole genera.</title>
        <authorList>
            <person name="Goeker M."/>
        </authorList>
    </citation>
    <scope>NUCLEOTIDE SEQUENCE [LARGE SCALE GENOMIC DNA]</scope>
    <source>
        <strain evidence="4 5">DSM 27148</strain>
    </source>
</reference>
<sequence length="289" mass="32996">MKRLLPLFGLLFTMQLLAQLPTEQLLYPNGITDNPVTYPEAEMFVDSGVPAQSLSGLNRVYRFVTTPSYLIFPAKPELNRHLAVVIFPGGGLRNVWLDKEGTDIALWLSQQGITCMVVKYRTNWRDEDNDWIIDFDDYKGAVYQDACTSMLTLKALADSLNFDADKVGMMGFSAGGWLAERMIYKYYEGAYEWNPAFVALIYHGNNARLIKSADNPEKIPPVFMAIAENDEKLPFDKVISYLETVEQKVPHSELWVYPDGHHGFGLAYDESLEVSNWKKAFVHWVDQFR</sequence>
<evidence type="ECO:0000313" key="4">
    <source>
        <dbReference type="EMBL" id="RKD89849.1"/>
    </source>
</evidence>
<feature type="chain" id="PRO_5019151859" evidence="2">
    <location>
        <begin position="19"/>
        <end position="289"/>
    </location>
</feature>
<name>A0A419W342_9BACT</name>
<dbReference type="InterPro" id="IPR029058">
    <property type="entry name" value="AB_hydrolase_fold"/>
</dbReference>
<dbReference type="PANTHER" id="PTHR48081">
    <property type="entry name" value="AB HYDROLASE SUPERFAMILY PROTEIN C4A8.06C"/>
    <property type="match status" value="1"/>
</dbReference>
<dbReference type="InterPro" id="IPR002925">
    <property type="entry name" value="Dienelactn_hydro"/>
</dbReference>
<protein>
    <submittedName>
        <fullName evidence="4">Acetyl esterase/lipase</fullName>
    </submittedName>
</protein>
<dbReference type="SUPFAM" id="SSF53474">
    <property type="entry name" value="alpha/beta-Hydrolases"/>
    <property type="match status" value="1"/>
</dbReference>
<comment type="caution">
    <text evidence="4">The sequence shown here is derived from an EMBL/GenBank/DDBJ whole genome shotgun (WGS) entry which is preliminary data.</text>
</comment>
<dbReference type="EMBL" id="RAPN01000001">
    <property type="protein sequence ID" value="RKD89849.1"/>
    <property type="molecule type" value="Genomic_DNA"/>
</dbReference>
<dbReference type="Pfam" id="PF01738">
    <property type="entry name" value="DLH"/>
    <property type="match status" value="1"/>
</dbReference>
<dbReference type="Gene3D" id="3.40.50.1820">
    <property type="entry name" value="alpha/beta hydrolase"/>
    <property type="match status" value="1"/>
</dbReference>
<gene>
    <name evidence="4" type="ORF">BC643_0182</name>
</gene>
<dbReference type="RefSeq" id="WP_120271297.1">
    <property type="nucleotide sequence ID" value="NZ_RAPN01000001.1"/>
</dbReference>
<feature type="signal peptide" evidence="2">
    <location>
        <begin position="1"/>
        <end position="18"/>
    </location>
</feature>
<evidence type="ECO:0000256" key="1">
    <source>
        <dbReference type="ARBA" id="ARBA00022801"/>
    </source>
</evidence>
<evidence type="ECO:0000313" key="5">
    <source>
        <dbReference type="Proteomes" id="UP000283387"/>
    </source>
</evidence>
<organism evidence="4 5">
    <name type="scientific">Mangrovibacterium diazotrophicum</name>
    <dbReference type="NCBI Taxonomy" id="1261403"/>
    <lineage>
        <taxon>Bacteria</taxon>
        <taxon>Pseudomonadati</taxon>
        <taxon>Bacteroidota</taxon>
        <taxon>Bacteroidia</taxon>
        <taxon>Marinilabiliales</taxon>
        <taxon>Prolixibacteraceae</taxon>
        <taxon>Mangrovibacterium</taxon>
    </lineage>
</organism>
<keyword evidence="2" id="KW-0732">Signal</keyword>
<dbReference type="OrthoDB" id="9777975at2"/>
<evidence type="ECO:0000259" key="3">
    <source>
        <dbReference type="Pfam" id="PF01738"/>
    </source>
</evidence>
<accession>A0A419W342</accession>
<dbReference type="GO" id="GO:0016787">
    <property type="term" value="F:hydrolase activity"/>
    <property type="evidence" value="ECO:0007669"/>
    <property type="project" value="UniProtKB-KW"/>
</dbReference>
<keyword evidence="5" id="KW-1185">Reference proteome</keyword>